<dbReference type="EMBL" id="OW240915">
    <property type="protein sequence ID" value="CAH2283055.1"/>
    <property type="molecule type" value="Genomic_DNA"/>
</dbReference>
<evidence type="ECO:0000313" key="4">
    <source>
        <dbReference type="EMBL" id="CAH2283055.1"/>
    </source>
</evidence>
<reference evidence="4" key="1">
    <citation type="submission" date="2022-03" db="EMBL/GenBank/DDBJ databases">
        <authorList>
            <person name="Alioto T."/>
            <person name="Alioto T."/>
            <person name="Gomez Garrido J."/>
        </authorList>
    </citation>
    <scope>NUCLEOTIDE SEQUENCE</scope>
</reference>
<accession>A0AAD1RZ76</accession>
<dbReference type="Proteomes" id="UP001295444">
    <property type="component" value="Chromosome 04"/>
</dbReference>
<protein>
    <submittedName>
        <fullName evidence="4">FAM118A isoform X2</fullName>
    </submittedName>
</protein>
<proteinExistence type="inferred from homology"/>
<evidence type="ECO:0000256" key="1">
    <source>
        <dbReference type="ARBA" id="ARBA00006491"/>
    </source>
</evidence>
<evidence type="ECO:0000313" key="5">
    <source>
        <dbReference type="Proteomes" id="UP001295444"/>
    </source>
</evidence>
<evidence type="ECO:0000256" key="3">
    <source>
        <dbReference type="ARBA" id="ARBA00022990"/>
    </source>
</evidence>
<name>A0AAD1RZ76_PELCU</name>
<comment type="similarity">
    <text evidence="1">Belongs to the FAM118 family.</text>
</comment>
<dbReference type="PANTHER" id="PTHR28623">
    <property type="entry name" value="PROTEIN FAM118B"/>
    <property type="match status" value="1"/>
</dbReference>
<organism evidence="4 5">
    <name type="scientific">Pelobates cultripes</name>
    <name type="common">Western spadefoot toad</name>
    <dbReference type="NCBI Taxonomy" id="61616"/>
    <lineage>
        <taxon>Eukaryota</taxon>
        <taxon>Metazoa</taxon>
        <taxon>Chordata</taxon>
        <taxon>Craniata</taxon>
        <taxon>Vertebrata</taxon>
        <taxon>Euteleostomi</taxon>
        <taxon>Amphibia</taxon>
        <taxon>Batrachia</taxon>
        <taxon>Anura</taxon>
        <taxon>Pelobatoidea</taxon>
        <taxon>Pelobatidae</taxon>
        <taxon>Pelobates</taxon>
    </lineage>
</organism>
<dbReference type="PANTHER" id="PTHR28623:SF2">
    <property type="entry name" value="PROTEIN FAM118A"/>
    <property type="match status" value="1"/>
</dbReference>
<keyword evidence="5" id="KW-1185">Reference proteome</keyword>
<keyword evidence="2" id="KW-0597">Phosphoprotein</keyword>
<keyword evidence="3" id="KW-0007">Acetylation</keyword>
<evidence type="ECO:0000256" key="2">
    <source>
        <dbReference type="ARBA" id="ARBA00022553"/>
    </source>
</evidence>
<sequence length="71" mass="8329">MESLDLNDKVKVSQWVQNRIEYGVLHIHELYMDPCAMILDPCRYTDVAQDSELLDELQNLYCKKSFVFLGC</sequence>
<dbReference type="AlphaFoldDB" id="A0AAD1RZ76"/>
<gene>
    <name evidence="4" type="ORF">PECUL_23A001662</name>
</gene>
<dbReference type="InterPro" id="IPR038916">
    <property type="entry name" value="FAM118"/>
</dbReference>
<feature type="non-terminal residue" evidence="4">
    <location>
        <position position="71"/>
    </location>
</feature>